<protein>
    <submittedName>
        <fullName evidence="2">Uncharacterized protein</fullName>
    </submittedName>
</protein>
<feature type="transmembrane region" description="Helical" evidence="1">
    <location>
        <begin position="6"/>
        <end position="26"/>
    </location>
</feature>
<dbReference type="InterPro" id="IPR049971">
    <property type="entry name" value="CLC_0170-like"/>
</dbReference>
<dbReference type="RefSeq" id="WP_171650284.1">
    <property type="nucleotide sequence ID" value="NZ_WHOD01000009.1"/>
</dbReference>
<keyword evidence="1" id="KW-0472">Membrane</keyword>
<accession>A0A972JYW0</accession>
<gene>
    <name evidence="2" type="ORF">GC093_02520</name>
</gene>
<keyword evidence="1" id="KW-0812">Transmembrane</keyword>
<dbReference type="AlphaFoldDB" id="A0A972JYW0"/>
<dbReference type="Proteomes" id="UP000641588">
    <property type="component" value="Unassembled WGS sequence"/>
</dbReference>
<name>A0A972JYW0_9BACL</name>
<sequence length="70" mass="8019">MNPTFSIGYINFTVLLMLLTGGAILWIDVKEYNKTGMKREKRAARFLGWFNIVAGSGAFIVNWVYQKMLL</sequence>
<dbReference type="EMBL" id="WHOD01000009">
    <property type="protein sequence ID" value="NOU92110.1"/>
    <property type="molecule type" value="Genomic_DNA"/>
</dbReference>
<feature type="transmembrane region" description="Helical" evidence="1">
    <location>
        <begin position="46"/>
        <end position="65"/>
    </location>
</feature>
<evidence type="ECO:0000313" key="3">
    <source>
        <dbReference type="Proteomes" id="UP000641588"/>
    </source>
</evidence>
<organism evidence="2 3">
    <name type="scientific">Paenibacillus foliorum</name>
    <dbReference type="NCBI Taxonomy" id="2654974"/>
    <lineage>
        <taxon>Bacteria</taxon>
        <taxon>Bacillati</taxon>
        <taxon>Bacillota</taxon>
        <taxon>Bacilli</taxon>
        <taxon>Bacillales</taxon>
        <taxon>Paenibacillaceae</taxon>
        <taxon>Paenibacillus</taxon>
    </lineage>
</organism>
<dbReference type="NCBIfam" id="NF042414">
    <property type="entry name" value="CLC_0170_fam"/>
    <property type="match status" value="1"/>
</dbReference>
<proteinExistence type="predicted"/>
<keyword evidence="1" id="KW-1133">Transmembrane helix</keyword>
<evidence type="ECO:0000313" key="2">
    <source>
        <dbReference type="EMBL" id="NOU92110.1"/>
    </source>
</evidence>
<evidence type="ECO:0000256" key="1">
    <source>
        <dbReference type="SAM" id="Phobius"/>
    </source>
</evidence>
<comment type="caution">
    <text evidence="2">The sequence shown here is derived from an EMBL/GenBank/DDBJ whole genome shotgun (WGS) entry which is preliminary data.</text>
</comment>
<keyword evidence="3" id="KW-1185">Reference proteome</keyword>
<reference evidence="2" key="1">
    <citation type="submission" date="2019-10" db="EMBL/GenBank/DDBJ databases">
        <title>Description of Paenibacillus glebae sp. nov.</title>
        <authorList>
            <person name="Carlier A."/>
            <person name="Qi S."/>
        </authorList>
    </citation>
    <scope>NUCLEOTIDE SEQUENCE</scope>
    <source>
        <strain evidence="2">LMG 31456</strain>
    </source>
</reference>